<dbReference type="CDD" id="cd00229">
    <property type="entry name" value="SGNH_hydrolase"/>
    <property type="match status" value="1"/>
</dbReference>
<dbReference type="InterPro" id="IPR036514">
    <property type="entry name" value="SGNH_hydro_sf"/>
</dbReference>
<dbReference type="eggNOG" id="COG2755">
    <property type="taxonomic scope" value="Bacteria"/>
</dbReference>
<dbReference type="HOGENOM" id="CLU_946437_0_0_11"/>
<dbReference type="SUPFAM" id="SSF52266">
    <property type="entry name" value="SGNH hydrolase"/>
    <property type="match status" value="1"/>
</dbReference>
<name>D5US67_TSUPD</name>
<proteinExistence type="predicted"/>
<dbReference type="AlphaFoldDB" id="D5US67"/>
<reference evidence="3 4" key="2">
    <citation type="journal article" date="2011" name="Stand. Genomic Sci.">
        <title>Complete genome sequence of Tsukamurella paurometabola type strain (no. 33).</title>
        <authorList>
            <person name="Munk A.C."/>
            <person name="Lapidus A."/>
            <person name="Lucas S."/>
            <person name="Nolan M."/>
            <person name="Tice H."/>
            <person name="Cheng J.F."/>
            <person name="Del Rio T.G."/>
            <person name="Goodwin L."/>
            <person name="Pitluck S."/>
            <person name="Liolios K."/>
            <person name="Huntemann M."/>
            <person name="Ivanova N."/>
            <person name="Mavromatis K."/>
            <person name="Mikhailova N."/>
            <person name="Pati A."/>
            <person name="Chen A."/>
            <person name="Palaniappan K."/>
            <person name="Tapia R."/>
            <person name="Han C."/>
            <person name="Land M."/>
            <person name="Hauser L."/>
            <person name="Chang Y.J."/>
            <person name="Jeffries C.D."/>
            <person name="Brettin T."/>
            <person name="Yasawong M."/>
            <person name="Brambilla E.M."/>
            <person name="Rohde M."/>
            <person name="Sikorski J."/>
            <person name="Goker M."/>
            <person name="Detter J.C."/>
            <person name="Woyke T."/>
            <person name="Bristow J."/>
            <person name="Eisen J.A."/>
            <person name="Markowitz V."/>
            <person name="Hugenholtz P."/>
            <person name="Kyrpides N.C."/>
            <person name="Klenk H.P."/>
        </authorList>
    </citation>
    <scope>NUCLEOTIDE SEQUENCE [LARGE SCALE GENOMIC DNA]</scope>
    <source>
        <strain evidence="4">ATCC 8368 / DSM 20162 / CCUG 35730 / CIP 100753 / JCM 10117 / KCTC 9821 / NBRC 16120 / NCIMB 702349 / NCTC 13040</strain>
    </source>
</reference>
<dbReference type="STRING" id="521096.Tpau_0493"/>
<protein>
    <submittedName>
        <fullName evidence="3">Lipolytic protein G-D-S-L family</fullName>
    </submittedName>
</protein>
<feature type="signal peptide" evidence="1">
    <location>
        <begin position="1"/>
        <end position="33"/>
    </location>
</feature>
<evidence type="ECO:0000313" key="4">
    <source>
        <dbReference type="Proteomes" id="UP000001213"/>
    </source>
</evidence>
<reference evidence="4" key="1">
    <citation type="submission" date="2010-03" db="EMBL/GenBank/DDBJ databases">
        <title>The complete chromosome of Tsukamurella paurometabola DSM 20162.</title>
        <authorList>
            <consortium name="US DOE Joint Genome Institute (JGI-PGF)"/>
            <person name="Lucas S."/>
            <person name="Copeland A."/>
            <person name="Lapidus A."/>
            <person name="Glavina del Rio T."/>
            <person name="Dalin E."/>
            <person name="Tice H."/>
            <person name="Bruce D."/>
            <person name="Goodwin L."/>
            <person name="Pitluck S."/>
            <person name="Kyrpides N."/>
            <person name="Mavromatis K."/>
            <person name="Ivanova N."/>
            <person name="Mikhailova N."/>
            <person name="Munk A.C."/>
            <person name="Brettin T."/>
            <person name="Detter J.C."/>
            <person name="Tapia R."/>
            <person name="Han C."/>
            <person name="Larimer F."/>
            <person name="Land M."/>
            <person name="Hauser L."/>
            <person name="Markowitz V."/>
            <person name="Cheng J.-F."/>
            <person name="Hugenholtz P."/>
            <person name="Woyke T."/>
            <person name="Wu D."/>
            <person name="Jando M."/>
            <person name="Brambilla E."/>
            <person name="Klenk H.-P."/>
            <person name="Eisen J.A."/>
        </authorList>
    </citation>
    <scope>NUCLEOTIDE SEQUENCE [LARGE SCALE GENOMIC DNA]</scope>
    <source>
        <strain evidence="4">ATCC 8368 / DSM 20162 / CCUG 35730 / CIP 100753 / JCM 10117 / KCTC 9821 / NBRC 16120 / NCIMB 702349 / NCTC 13040</strain>
    </source>
</reference>
<dbReference type="Proteomes" id="UP000001213">
    <property type="component" value="Chromosome"/>
</dbReference>
<gene>
    <name evidence="3" type="ordered locus">Tpau_0493</name>
</gene>
<organism evidence="3 4">
    <name type="scientific">Tsukamurella paurometabola (strain ATCC 8368 / DSM 20162 / CCUG 35730 / CIP 100753 / JCM 10117 / KCTC 9821 / NBRC 16120 / NCIMB 702349 / NCTC 13040)</name>
    <name type="common">Corynebacterium paurometabolum</name>
    <dbReference type="NCBI Taxonomy" id="521096"/>
    <lineage>
        <taxon>Bacteria</taxon>
        <taxon>Bacillati</taxon>
        <taxon>Actinomycetota</taxon>
        <taxon>Actinomycetes</taxon>
        <taxon>Mycobacteriales</taxon>
        <taxon>Tsukamurellaceae</taxon>
        <taxon>Tsukamurella</taxon>
    </lineage>
</organism>
<dbReference type="InterPro" id="IPR013830">
    <property type="entry name" value="SGNH_hydro"/>
</dbReference>
<keyword evidence="1" id="KW-0732">Signal</keyword>
<evidence type="ECO:0000256" key="1">
    <source>
        <dbReference type="SAM" id="SignalP"/>
    </source>
</evidence>
<accession>D5US67</accession>
<dbReference type="Pfam" id="PF13472">
    <property type="entry name" value="Lipase_GDSL_2"/>
    <property type="match status" value="1"/>
</dbReference>
<dbReference type="EMBL" id="CP001966">
    <property type="protein sequence ID" value="ADG77134.1"/>
    <property type="molecule type" value="Genomic_DNA"/>
</dbReference>
<feature type="domain" description="SGNH hydrolase-type esterase" evidence="2">
    <location>
        <begin position="128"/>
        <end position="283"/>
    </location>
</feature>
<dbReference type="KEGG" id="tpr:Tpau_0493"/>
<evidence type="ECO:0000313" key="3">
    <source>
        <dbReference type="EMBL" id="ADG77134.1"/>
    </source>
</evidence>
<dbReference type="Gene3D" id="3.40.50.1110">
    <property type="entry name" value="SGNH hydrolase"/>
    <property type="match status" value="1"/>
</dbReference>
<evidence type="ECO:0000259" key="2">
    <source>
        <dbReference type="Pfam" id="PF13472"/>
    </source>
</evidence>
<feature type="chain" id="PRO_5038725438" evidence="1">
    <location>
        <begin position="34"/>
        <end position="294"/>
    </location>
</feature>
<dbReference type="RefSeq" id="WP_013125176.1">
    <property type="nucleotide sequence ID" value="NC_014158.1"/>
</dbReference>
<sequence length="294" mass="29332">MAGLPGRKNLRRWGYGLALGVGIGLAPFAAANAAAEPAPAIADAPAPKAPAATTLAATKIAVLKDAAPAAAHQAAAPAAAAAAPSAHLPAARTVAQREYVQRPAVQRPVEARSQAKQQRPADRRPIVVIGASISTGYGVSKTAAYPSRVSAETGRPVYVSAKTGAGYADGSIARLATAAKLPARNPGLVVLQAGSNDVGASDAAIAGQVRQVVGTVRAQAPNARIAVVTVFPSVHSGPAANRTDATIIGAARSVDPSVAVISPLGEGWEYPAQKDGHPAAAAHAQIADRISALA</sequence>
<keyword evidence="4" id="KW-1185">Reference proteome</keyword>